<evidence type="ECO:0000256" key="1">
    <source>
        <dbReference type="ARBA" id="ARBA00022741"/>
    </source>
</evidence>
<organism evidence="5 6">
    <name type="scientific">Jimgerdemannia flammicorona</name>
    <dbReference type="NCBI Taxonomy" id="994334"/>
    <lineage>
        <taxon>Eukaryota</taxon>
        <taxon>Fungi</taxon>
        <taxon>Fungi incertae sedis</taxon>
        <taxon>Mucoromycota</taxon>
        <taxon>Mucoromycotina</taxon>
        <taxon>Endogonomycetes</taxon>
        <taxon>Endogonales</taxon>
        <taxon>Endogonaceae</taxon>
        <taxon>Jimgerdemannia</taxon>
    </lineage>
</organism>
<dbReference type="PANTHER" id="PTHR23074">
    <property type="entry name" value="AAA DOMAIN-CONTAINING"/>
    <property type="match status" value="1"/>
</dbReference>
<dbReference type="GO" id="GO:0016197">
    <property type="term" value="P:endosomal transport"/>
    <property type="evidence" value="ECO:0007669"/>
    <property type="project" value="TreeGrafter"/>
</dbReference>
<evidence type="ECO:0000259" key="3">
    <source>
        <dbReference type="Pfam" id="PF09336"/>
    </source>
</evidence>
<dbReference type="PANTHER" id="PTHR23074:SF83">
    <property type="entry name" value="VACUOLAR PROTEIN SORTING-ASSOCIATED PROTEIN 4A"/>
    <property type="match status" value="1"/>
</dbReference>
<dbReference type="Pfam" id="PF17862">
    <property type="entry name" value="AAA_lid_3"/>
    <property type="match status" value="1"/>
</dbReference>
<dbReference type="FunFam" id="1.10.8.60:FF:000015">
    <property type="entry name" value="vacuolar protein sorting-associated protein 4A"/>
    <property type="match status" value="1"/>
</dbReference>
<keyword evidence="6" id="KW-1185">Reference proteome</keyword>
<dbReference type="Gene3D" id="1.10.8.60">
    <property type="match status" value="1"/>
</dbReference>
<feature type="domain" description="AAA ATPase AAA+ lid" evidence="4">
    <location>
        <begin position="17"/>
        <end position="56"/>
    </location>
</feature>
<name>A0A433PFM3_9FUNG</name>
<dbReference type="Pfam" id="PF09336">
    <property type="entry name" value="Vps4_C"/>
    <property type="match status" value="1"/>
</dbReference>
<evidence type="ECO:0000256" key="2">
    <source>
        <dbReference type="ARBA" id="ARBA00022840"/>
    </source>
</evidence>
<proteinExistence type="predicted"/>
<dbReference type="GO" id="GO:0005524">
    <property type="term" value="F:ATP binding"/>
    <property type="evidence" value="ECO:0007669"/>
    <property type="project" value="UniProtKB-KW"/>
</dbReference>
<evidence type="ECO:0000313" key="5">
    <source>
        <dbReference type="EMBL" id="RUS16290.1"/>
    </source>
</evidence>
<keyword evidence="1" id="KW-0547">Nucleotide-binding</keyword>
<accession>A0A433PFM3</accession>
<dbReference type="InterPro" id="IPR015415">
    <property type="entry name" value="Spast_Vps4_C"/>
</dbReference>
<evidence type="ECO:0000259" key="4">
    <source>
        <dbReference type="Pfam" id="PF17862"/>
    </source>
</evidence>
<comment type="caution">
    <text evidence="5">The sequence shown here is derived from an EMBL/GenBank/DDBJ whole genome shotgun (WGS) entry which is preliminary data.</text>
</comment>
<reference evidence="5 6" key="1">
    <citation type="journal article" date="2018" name="New Phytol.">
        <title>Phylogenomics of Endogonaceae and evolution of mycorrhizas within Mucoromycota.</title>
        <authorList>
            <person name="Chang Y."/>
            <person name="Desiro A."/>
            <person name="Na H."/>
            <person name="Sandor L."/>
            <person name="Lipzen A."/>
            <person name="Clum A."/>
            <person name="Barry K."/>
            <person name="Grigoriev I.V."/>
            <person name="Martin F.M."/>
            <person name="Stajich J.E."/>
            <person name="Smith M.E."/>
            <person name="Bonito G."/>
            <person name="Spatafora J.W."/>
        </authorList>
    </citation>
    <scope>NUCLEOTIDE SEQUENCE [LARGE SCALE GENOMIC DNA]</scope>
    <source>
        <strain evidence="5 6">AD002</strain>
    </source>
</reference>
<sequence length="194" mass="21915">MFELNIGNTPNLLTPRDFRDLGEKTEGYSGSDIAIVVRDALMQPIRKVQTATHFKQVNAPSRDDPSVYTPHLTPCSPGDPGAVEMTWMDVKSEELLEPDLNMQDFIRAVQTARPTVNKDDIKRHTSFTSDFGAWRVNSIFILSGGINCRATQWDRQCNVGWGRLVRGKERALFGCRRSWPVASRFLRDESCSPI</sequence>
<dbReference type="GO" id="GO:0007033">
    <property type="term" value="P:vacuole organization"/>
    <property type="evidence" value="ECO:0007669"/>
    <property type="project" value="TreeGrafter"/>
</dbReference>
<dbReference type="Proteomes" id="UP000274822">
    <property type="component" value="Unassembled WGS sequence"/>
</dbReference>
<evidence type="ECO:0000313" key="6">
    <source>
        <dbReference type="Proteomes" id="UP000274822"/>
    </source>
</evidence>
<dbReference type="InterPro" id="IPR050304">
    <property type="entry name" value="MT-severing_AAA_ATPase"/>
</dbReference>
<feature type="domain" description="Spastin/Vps4 C-terminal" evidence="3">
    <location>
        <begin position="72"/>
        <end position="132"/>
    </location>
</feature>
<protein>
    <submittedName>
        <fullName evidence="5">Uncharacterized protein</fullName>
    </submittedName>
</protein>
<gene>
    <name evidence="5" type="ORF">BC938DRAFT_476629</name>
</gene>
<keyword evidence="2" id="KW-0067">ATP-binding</keyword>
<dbReference type="AlphaFoldDB" id="A0A433PFM3"/>
<dbReference type="GO" id="GO:0016887">
    <property type="term" value="F:ATP hydrolysis activity"/>
    <property type="evidence" value="ECO:0007669"/>
    <property type="project" value="TreeGrafter"/>
</dbReference>
<dbReference type="InterPro" id="IPR041569">
    <property type="entry name" value="AAA_lid_3"/>
</dbReference>
<dbReference type="EMBL" id="RBNJ01024440">
    <property type="protein sequence ID" value="RUS16290.1"/>
    <property type="molecule type" value="Genomic_DNA"/>
</dbReference>